<sequence length="110" mass="13029">MLLDFAWKLFYSNTEFLVRACRIAYFLEFLRNFIGNKPIFITSGFRSPALNTAIGGALESDHLNMLAVDICFPEMENYKECLTECFKMYHNVIRYHEIHNNYIHISFNLF</sequence>
<proteinExistence type="predicted"/>
<feature type="domain" description="Peptidase M15A C-terminal" evidence="1">
    <location>
        <begin position="24"/>
        <end position="106"/>
    </location>
</feature>
<dbReference type="InterPro" id="IPR009045">
    <property type="entry name" value="Zn_M74/Hedgehog-like"/>
</dbReference>
<dbReference type="SUPFAM" id="SSF55166">
    <property type="entry name" value="Hedgehog/DD-peptidase"/>
    <property type="match status" value="1"/>
</dbReference>
<dbReference type="Pfam" id="PF08291">
    <property type="entry name" value="Peptidase_M15_3"/>
    <property type="match status" value="1"/>
</dbReference>
<evidence type="ECO:0000313" key="2">
    <source>
        <dbReference type="EMBL" id="UPW41204.1"/>
    </source>
</evidence>
<dbReference type="InterPro" id="IPR013230">
    <property type="entry name" value="Peptidase_M15A_C"/>
</dbReference>
<reference evidence="2" key="1">
    <citation type="submission" date="2022-02" db="EMBL/GenBank/DDBJ databases">
        <title>Towards deciphering the DNA virus diversity associated with rodent species in the families Cricetidae and Heteromyidae.</title>
        <authorList>
            <person name="Lund M."/>
            <person name="Larsen B.B."/>
            <person name="Gryseels S."/>
            <person name="Kraberger S."/>
            <person name="Rowsey D.M."/>
            <person name="Steger L."/>
            <person name="Yule K.M."/>
            <person name="Upham N.S."/>
            <person name="Worobey M."/>
            <person name="Van Doorslaer K."/>
            <person name="Varsani A."/>
        </authorList>
    </citation>
    <scope>NUCLEOTIDE SEQUENCE</scope>
    <source>
        <strain evidence="2">UA08Rod_5080</strain>
    </source>
</reference>
<accession>A0A976R709</accession>
<name>A0A976R709_9VIRU</name>
<organism evidence="2">
    <name type="scientific">Sigmofec virus UA08Rod_5080</name>
    <dbReference type="NCBI Taxonomy" id="2929414"/>
    <lineage>
        <taxon>Viruses</taxon>
        <taxon>Monodnaviria</taxon>
        <taxon>Sangervirae</taxon>
        <taxon>Phixviricota</taxon>
        <taxon>Malgrandaviricetes</taxon>
        <taxon>Petitvirales</taxon>
        <taxon>Microviridae</taxon>
    </lineage>
</organism>
<dbReference type="Gene3D" id="3.30.1380.10">
    <property type="match status" value="1"/>
</dbReference>
<evidence type="ECO:0000259" key="1">
    <source>
        <dbReference type="Pfam" id="PF08291"/>
    </source>
</evidence>
<protein>
    <recommendedName>
        <fullName evidence="1">Peptidase M15A C-terminal domain-containing protein</fullName>
    </recommendedName>
</protein>
<dbReference type="EMBL" id="OM869557">
    <property type="protein sequence ID" value="UPW41204.1"/>
    <property type="molecule type" value="Genomic_DNA"/>
</dbReference>